<evidence type="ECO:0000313" key="5">
    <source>
        <dbReference type="Proteomes" id="UP000186588"/>
    </source>
</evidence>
<sequence length="69" mass="7839">MYKRVSVTDQTDTGRNTAFHDNYTNTNMSRQQFVNAIKNGIYPKYMVKNINGVPTPVSKPDRTTNNNLG</sequence>
<accession>A0A087EMX2</accession>
<proteinExistence type="predicted"/>
<gene>
    <name evidence="2" type="ORF">APS55_00455</name>
    <name evidence="3" type="ORF">FF306_00183</name>
</gene>
<dbReference type="RefSeq" id="WP_034532546.1">
    <property type="nucleotide sequence ID" value="NZ_BAABVW010000105.1"/>
</dbReference>
<dbReference type="Proteomes" id="UP000067203">
    <property type="component" value="Chromosome"/>
</dbReference>
<reference evidence="4" key="1">
    <citation type="submission" date="2015-10" db="EMBL/GenBank/DDBJ databases">
        <title>Bioinformatic analysis of the first complete genome sequence of Lactobacillus kunkeei strain MP2, an Apis mellifera gut isolate.</title>
        <authorList>
            <person name="Asenjo F."/>
            <person name="Olmos A."/>
            <person name="Henriquez-Piskulich P."/>
            <person name="Aldea P."/>
            <person name="Ugalde J.A."/>
            <person name="Trombert A.N."/>
        </authorList>
    </citation>
    <scope>NUCLEOTIDE SEQUENCE [LARGE SCALE GENOMIC DNA]</scope>
    <source>
        <strain evidence="4">MP2</strain>
    </source>
</reference>
<evidence type="ECO:0000313" key="3">
    <source>
        <dbReference type="EMBL" id="GAT90090.1"/>
    </source>
</evidence>
<evidence type="ECO:0000313" key="2">
    <source>
        <dbReference type="EMBL" id="ALJ30799.1"/>
    </source>
</evidence>
<feature type="region of interest" description="Disordered" evidence="1">
    <location>
        <begin position="1"/>
        <end position="23"/>
    </location>
</feature>
<reference evidence="2 4" key="2">
    <citation type="journal article" date="2016" name="PeerJ">
        <title>Genome sequencing and analysis of the first complete genome of Lactobacillus kunkeei strain MP2, an Apis mellifera gut isolate.</title>
        <authorList>
            <person name="Asenjo F."/>
            <person name="Olmos A."/>
            <person name="Henriquez-Piskulich P."/>
            <person name="Polanco V."/>
            <person name="Aldea P."/>
            <person name="Ugalde J.A."/>
            <person name="Trombert A.N."/>
        </authorList>
    </citation>
    <scope>NUCLEOTIDE SEQUENCE [LARGE SCALE GENOMIC DNA]</scope>
    <source>
        <strain evidence="2 4">MP2</strain>
    </source>
</reference>
<feature type="compositionally biased region" description="Polar residues" evidence="1">
    <location>
        <begin position="7"/>
        <end position="16"/>
    </location>
</feature>
<reference evidence="3 5" key="3">
    <citation type="journal article" date="2016" name="Syst. Appl. Microbiol.">
        <title>Genomic characterization of a fructophilic bee symbiont Lactobacillus kunkeei reveals its niche-specific adaptation.</title>
        <authorList>
            <person name="Maeno S."/>
            <person name="Tanizawa Y."/>
            <person name="Kanesaki Y."/>
            <person name="Kubota E."/>
            <person name="Kumar H."/>
            <person name="Dicks L."/>
            <person name="Salminen S."/>
            <person name="Nakagawa J."/>
            <person name="Arita M."/>
            <person name="Endo A."/>
        </authorList>
    </citation>
    <scope>NUCLEOTIDE SEQUENCE [LARGE SCALE GENOMIC DNA]</scope>
    <source>
        <strain evidence="3 5">FF30-6</strain>
    </source>
</reference>
<dbReference type="EMBL" id="BDDX01000001">
    <property type="protein sequence ID" value="GAT90090.1"/>
    <property type="molecule type" value="Genomic_DNA"/>
</dbReference>
<evidence type="ECO:0008006" key="6">
    <source>
        <dbReference type="Google" id="ProtNLM"/>
    </source>
</evidence>
<dbReference type="STRING" id="148814.APS55_00455"/>
<name>A0A087EMX2_9LACO</name>
<dbReference type="OrthoDB" id="9811333at2"/>
<dbReference type="KEGG" id="lku:APS55_00455"/>
<protein>
    <recommendedName>
        <fullName evidence="6">DUF3892 domain-containing protein</fullName>
    </recommendedName>
</protein>
<dbReference type="AlphaFoldDB" id="A0A087EMX2"/>
<organism evidence="3 5">
    <name type="scientific">Apilactobacillus kunkeei</name>
    <dbReference type="NCBI Taxonomy" id="148814"/>
    <lineage>
        <taxon>Bacteria</taxon>
        <taxon>Bacillati</taxon>
        <taxon>Bacillota</taxon>
        <taxon>Bacilli</taxon>
        <taxon>Lactobacillales</taxon>
        <taxon>Lactobacillaceae</taxon>
        <taxon>Apilactobacillus</taxon>
    </lineage>
</organism>
<evidence type="ECO:0000256" key="1">
    <source>
        <dbReference type="SAM" id="MobiDB-lite"/>
    </source>
</evidence>
<dbReference type="eggNOG" id="ENOG5033FQP">
    <property type="taxonomic scope" value="Bacteria"/>
</dbReference>
<dbReference type="EMBL" id="CP012920">
    <property type="protein sequence ID" value="ALJ30799.1"/>
    <property type="molecule type" value="Genomic_DNA"/>
</dbReference>
<dbReference type="Proteomes" id="UP000186588">
    <property type="component" value="Unassembled WGS sequence"/>
</dbReference>
<evidence type="ECO:0000313" key="4">
    <source>
        <dbReference type="Proteomes" id="UP000067203"/>
    </source>
</evidence>